<sequence>MIEAIQITDPDSIVSALKAVVGEDHVLTRPEDVEGYLTDWTGQYRAPALAVARPASTAEVAELIKLCNACNIAVVPQGGRTGLCGGGVPVAGRETLVVSLTRMNAVRSLDVDGRTVIAEAGVVLETLHDAALKHDLVFPLMFGAKGSCTIGGNLSTNAGGSNVVRYGNTRELCLGIEAVLPDGSVINALTGLRKDNTGYDLKDLLIGAEGTLGIITAAVFKLFPAPKARSTAFLSVAGLDSALKVLNRLQDHTGGGVEAFEYMPQPAVDVICKVFPAIRRPLEGKVATGILVEVASSRPHDAAEMQDGTIRLATEVTELLGELMEEGLVLDAMVAQSEQQRADLWKMREAILEAITENGPAHHLDLSLPLARIARFVGEMDAEMDRLGFQPLTVGHLGDGNLHYALSAAKGRDWDALPLETAKEKVFALLTELGGSFSAEHGIGQSKLAVMTKLKEPAQLDVMRSIKRALDPGNIINPGKLLPPG</sequence>
<dbReference type="Gene3D" id="3.30.70.2740">
    <property type="match status" value="1"/>
</dbReference>
<dbReference type="InterPro" id="IPR016167">
    <property type="entry name" value="FAD-bd_PCMH_sub1"/>
</dbReference>
<organism evidence="6 7">
    <name type="scientific">Rhodalgimonas zhirmunskyi</name>
    <dbReference type="NCBI Taxonomy" id="2964767"/>
    <lineage>
        <taxon>Bacteria</taxon>
        <taxon>Pseudomonadati</taxon>
        <taxon>Pseudomonadota</taxon>
        <taxon>Alphaproteobacteria</taxon>
        <taxon>Rhodobacterales</taxon>
        <taxon>Roseobacteraceae</taxon>
        <taxon>Rhodalgimonas</taxon>
    </lineage>
</organism>
<dbReference type="InterPro" id="IPR016171">
    <property type="entry name" value="Vanillyl_alc_oxidase_C-sub2"/>
</dbReference>
<dbReference type="InterPro" id="IPR006094">
    <property type="entry name" value="Oxid_FAD_bind_N"/>
</dbReference>
<dbReference type="EMBL" id="JANFFA010000005">
    <property type="protein sequence ID" value="MDQ2095570.1"/>
    <property type="molecule type" value="Genomic_DNA"/>
</dbReference>
<dbReference type="FunFam" id="1.10.45.10:FF:000001">
    <property type="entry name" value="D-lactate dehydrogenase mitochondrial"/>
    <property type="match status" value="1"/>
</dbReference>
<dbReference type="PANTHER" id="PTHR43716:SF2">
    <property type="entry name" value="BLL6224 PROTEIN"/>
    <property type="match status" value="1"/>
</dbReference>
<dbReference type="InterPro" id="IPR036318">
    <property type="entry name" value="FAD-bd_PCMH-like_sf"/>
</dbReference>
<feature type="domain" description="FAD-binding PCMH-type" evidence="5">
    <location>
        <begin position="44"/>
        <end position="225"/>
    </location>
</feature>
<dbReference type="SUPFAM" id="SSF56176">
    <property type="entry name" value="FAD-binding/transporter-associated domain-like"/>
    <property type="match status" value="1"/>
</dbReference>
<evidence type="ECO:0000256" key="1">
    <source>
        <dbReference type="ARBA" id="ARBA00001974"/>
    </source>
</evidence>
<dbReference type="AlphaFoldDB" id="A0AAJ1UA24"/>
<comment type="similarity">
    <text evidence="2">Belongs to the FAD-binding oxidoreductase/transferase type 4 family.</text>
</comment>
<dbReference type="GO" id="GO:0071949">
    <property type="term" value="F:FAD binding"/>
    <property type="evidence" value="ECO:0007669"/>
    <property type="project" value="InterPro"/>
</dbReference>
<accession>A0AAJ1UA24</accession>
<reference evidence="6" key="2">
    <citation type="submission" date="2023-04" db="EMBL/GenBank/DDBJ databases">
        <title>'Rhodoalgimonas zhirmunskyi' gen. nov., isolated from a red alga.</title>
        <authorList>
            <person name="Nedashkovskaya O.I."/>
            <person name="Otstavnykh N.Y."/>
            <person name="Bystritskaya E.P."/>
            <person name="Balabanova L.A."/>
            <person name="Isaeva M.P."/>
        </authorList>
    </citation>
    <scope>NUCLEOTIDE SEQUENCE</scope>
    <source>
        <strain evidence="6">10Alg 79</strain>
    </source>
</reference>
<dbReference type="GO" id="GO:0022904">
    <property type="term" value="P:respiratory electron transport chain"/>
    <property type="evidence" value="ECO:0007669"/>
    <property type="project" value="TreeGrafter"/>
</dbReference>
<proteinExistence type="inferred from homology"/>
<evidence type="ECO:0000256" key="2">
    <source>
        <dbReference type="ARBA" id="ARBA00008000"/>
    </source>
</evidence>
<dbReference type="Pfam" id="PF01565">
    <property type="entry name" value="FAD_binding_4"/>
    <property type="match status" value="1"/>
</dbReference>
<dbReference type="PANTHER" id="PTHR43716">
    <property type="entry name" value="D-2-HYDROXYGLUTARATE DEHYDROGENASE, MITOCHONDRIAL"/>
    <property type="match status" value="1"/>
</dbReference>
<keyword evidence="7" id="KW-1185">Reference proteome</keyword>
<reference evidence="6" key="1">
    <citation type="submission" date="2022-07" db="EMBL/GenBank/DDBJ databases">
        <authorList>
            <person name="Otstavnykh N."/>
            <person name="Isaeva M."/>
            <person name="Bystritskaya E."/>
        </authorList>
    </citation>
    <scope>NUCLEOTIDE SEQUENCE</scope>
    <source>
        <strain evidence="6">10Alg 79</strain>
    </source>
</reference>
<dbReference type="Gene3D" id="1.10.45.10">
    <property type="entry name" value="Vanillyl-alcohol Oxidase, Chain A, domain 4"/>
    <property type="match status" value="1"/>
</dbReference>
<gene>
    <name evidence="6" type="ORF">NOI20_15730</name>
</gene>
<dbReference type="InterPro" id="IPR016169">
    <property type="entry name" value="FAD-bd_PCMH_sub2"/>
</dbReference>
<name>A0AAJ1UA24_9RHOB</name>
<protein>
    <submittedName>
        <fullName evidence="6">FAD-binding oxidoreductase</fullName>
    </submittedName>
</protein>
<dbReference type="InterPro" id="IPR004113">
    <property type="entry name" value="FAD-bd_oxidored_4_C"/>
</dbReference>
<evidence type="ECO:0000256" key="4">
    <source>
        <dbReference type="ARBA" id="ARBA00022827"/>
    </source>
</evidence>
<dbReference type="Gene3D" id="3.30.465.10">
    <property type="match status" value="1"/>
</dbReference>
<dbReference type="InterPro" id="IPR016164">
    <property type="entry name" value="FAD-linked_Oxase-like_C"/>
</dbReference>
<evidence type="ECO:0000259" key="5">
    <source>
        <dbReference type="PROSITE" id="PS51387"/>
    </source>
</evidence>
<dbReference type="Gene3D" id="3.30.70.2190">
    <property type="match status" value="1"/>
</dbReference>
<dbReference type="InterPro" id="IPR051264">
    <property type="entry name" value="FAD-oxidored/transferase_4"/>
</dbReference>
<evidence type="ECO:0000313" key="7">
    <source>
        <dbReference type="Proteomes" id="UP001227162"/>
    </source>
</evidence>
<dbReference type="InterPro" id="IPR016166">
    <property type="entry name" value="FAD-bd_PCMH"/>
</dbReference>
<dbReference type="Gene3D" id="3.30.43.10">
    <property type="entry name" value="Uridine Diphospho-n-acetylenolpyruvylglucosamine Reductase, domain 2"/>
    <property type="match status" value="1"/>
</dbReference>
<keyword evidence="4" id="KW-0274">FAD</keyword>
<dbReference type="Proteomes" id="UP001227162">
    <property type="component" value="Unassembled WGS sequence"/>
</dbReference>
<evidence type="ECO:0000256" key="3">
    <source>
        <dbReference type="ARBA" id="ARBA00022630"/>
    </source>
</evidence>
<keyword evidence="3" id="KW-0285">Flavoprotein</keyword>
<dbReference type="Pfam" id="PF02913">
    <property type="entry name" value="FAD-oxidase_C"/>
    <property type="match status" value="1"/>
</dbReference>
<comment type="caution">
    <text evidence="6">The sequence shown here is derived from an EMBL/GenBank/DDBJ whole genome shotgun (WGS) entry which is preliminary data.</text>
</comment>
<dbReference type="PROSITE" id="PS51387">
    <property type="entry name" value="FAD_PCMH"/>
    <property type="match status" value="1"/>
</dbReference>
<comment type="cofactor">
    <cofactor evidence="1">
        <name>FAD</name>
        <dbReference type="ChEBI" id="CHEBI:57692"/>
    </cofactor>
</comment>
<dbReference type="RefSeq" id="WP_317627194.1">
    <property type="nucleotide sequence ID" value="NZ_JANFFA010000005.1"/>
</dbReference>
<evidence type="ECO:0000313" key="6">
    <source>
        <dbReference type="EMBL" id="MDQ2095570.1"/>
    </source>
</evidence>
<dbReference type="GO" id="GO:0003824">
    <property type="term" value="F:catalytic activity"/>
    <property type="evidence" value="ECO:0007669"/>
    <property type="project" value="InterPro"/>
</dbReference>
<dbReference type="SUPFAM" id="SSF55103">
    <property type="entry name" value="FAD-linked oxidases, C-terminal domain"/>
    <property type="match status" value="1"/>
</dbReference>